<reference evidence="1 2" key="1">
    <citation type="submission" date="2016-02" db="EMBL/GenBank/DDBJ databases">
        <authorList>
            <consortium name="Pathogen Informatics"/>
        </authorList>
    </citation>
    <scope>NUCLEOTIDE SEQUENCE [LARGE SCALE GENOMIC DNA]</scope>
    <source>
        <strain evidence="1 2">LSS69</strain>
    </source>
</reference>
<evidence type="ECO:0000313" key="2">
    <source>
        <dbReference type="Proteomes" id="UP000071533"/>
    </source>
</evidence>
<name>A0A0Z8JV77_STRSU</name>
<accession>A0A0Z8JV77</accession>
<protein>
    <submittedName>
        <fullName evidence="1">Transcriptional regulator PlcR</fullName>
    </submittedName>
</protein>
<dbReference type="Gene3D" id="1.25.40.10">
    <property type="entry name" value="Tetratricopeptide repeat domain"/>
    <property type="match status" value="1"/>
</dbReference>
<proteinExistence type="predicted"/>
<organism evidence="1 2">
    <name type="scientific">Streptococcus suis</name>
    <dbReference type="NCBI Taxonomy" id="1307"/>
    <lineage>
        <taxon>Bacteria</taxon>
        <taxon>Bacillati</taxon>
        <taxon>Bacillota</taxon>
        <taxon>Bacilli</taxon>
        <taxon>Lactobacillales</taxon>
        <taxon>Streptococcaceae</taxon>
        <taxon>Streptococcus</taxon>
    </lineage>
</organism>
<dbReference type="InterPro" id="IPR011990">
    <property type="entry name" value="TPR-like_helical_dom_sf"/>
</dbReference>
<dbReference type="AlphaFoldDB" id="A0A0Z8JV77"/>
<sequence>MILPPYTTKSLGFKAFQYPFRSKVSRLLRAEQHTRRDEYEENYKKLLQIYSTKEFQLKEDIEGYIRLKYNYAHHLTINGQIIEALEIALDTIDFCKKNNTVYQMPSLLLLVANSCEKFLSKEEILEYYFDAKTLAKLYGNEVLYLKIKKYLSNL</sequence>
<gene>
    <name evidence="1" type="ORF">ERS132431_02017</name>
</gene>
<dbReference type="EMBL" id="FIHS01000034">
    <property type="protein sequence ID" value="CYV60625.1"/>
    <property type="molecule type" value="Genomic_DNA"/>
</dbReference>
<dbReference type="Proteomes" id="UP000071533">
    <property type="component" value="Unassembled WGS sequence"/>
</dbReference>
<dbReference type="RefSeq" id="WP_052503059.1">
    <property type="nucleotide sequence ID" value="NZ_CEHX01000035.1"/>
</dbReference>
<evidence type="ECO:0000313" key="1">
    <source>
        <dbReference type="EMBL" id="CYV60625.1"/>
    </source>
</evidence>